<feature type="compositionally biased region" description="Low complexity" evidence="1">
    <location>
        <begin position="34"/>
        <end position="46"/>
    </location>
</feature>
<evidence type="ECO:0000313" key="3">
    <source>
        <dbReference type="Proteomes" id="UP000887159"/>
    </source>
</evidence>
<evidence type="ECO:0000256" key="1">
    <source>
        <dbReference type="SAM" id="MobiDB-lite"/>
    </source>
</evidence>
<organism evidence="2 3">
    <name type="scientific">Trichonephila clavipes</name>
    <name type="common">Golden silk orbweaver</name>
    <name type="synonym">Nephila clavipes</name>
    <dbReference type="NCBI Taxonomy" id="2585209"/>
    <lineage>
        <taxon>Eukaryota</taxon>
        <taxon>Metazoa</taxon>
        <taxon>Ecdysozoa</taxon>
        <taxon>Arthropoda</taxon>
        <taxon>Chelicerata</taxon>
        <taxon>Arachnida</taxon>
        <taxon>Araneae</taxon>
        <taxon>Araneomorphae</taxon>
        <taxon>Entelegynae</taxon>
        <taxon>Araneoidea</taxon>
        <taxon>Nephilidae</taxon>
        <taxon>Trichonephila</taxon>
    </lineage>
</organism>
<evidence type="ECO:0000313" key="2">
    <source>
        <dbReference type="EMBL" id="GFX87082.1"/>
    </source>
</evidence>
<protein>
    <submittedName>
        <fullName evidence="2">Uncharacterized protein</fullName>
    </submittedName>
</protein>
<accession>A0A8X6R748</accession>
<dbReference type="EMBL" id="BMAU01021022">
    <property type="protein sequence ID" value="GFX87082.1"/>
    <property type="molecule type" value="Genomic_DNA"/>
</dbReference>
<feature type="region of interest" description="Disordered" evidence="1">
    <location>
        <begin position="29"/>
        <end position="53"/>
    </location>
</feature>
<keyword evidence="3" id="KW-1185">Reference proteome</keyword>
<dbReference type="AlphaFoldDB" id="A0A8X6R748"/>
<name>A0A8X6R748_TRICX</name>
<gene>
    <name evidence="2" type="ORF">TNCV_2151361</name>
</gene>
<proteinExistence type="predicted"/>
<comment type="caution">
    <text evidence="2">The sequence shown here is derived from an EMBL/GenBank/DDBJ whole genome shotgun (WGS) entry which is preliminary data.</text>
</comment>
<dbReference type="Proteomes" id="UP000887159">
    <property type="component" value="Unassembled WGS sequence"/>
</dbReference>
<sequence>MSKFTRQYCIEVEKSGFMMRTCPVLRNSEKANGSSLSSPPSSESPSWIQTREQKASNATEGVSCFPFEMEIHFRRKSPTSFPKDTSRSYSGFELESTQLHAAHPTGWAACIGNTCITLN</sequence>
<reference evidence="2" key="1">
    <citation type="submission" date="2020-08" db="EMBL/GenBank/DDBJ databases">
        <title>Multicomponent nature underlies the extraordinary mechanical properties of spider dragline silk.</title>
        <authorList>
            <person name="Kono N."/>
            <person name="Nakamura H."/>
            <person name="Mori M."/>
            <person name="Yoshida Y."/>
            <person name="Ohtoshi R."/>
            <person name="Malay A.D."/>
            <person name="Moran D.A.P."/>
            <person name="Tomita M."/>
            <person name="Numata K."/>
            <person name="Arakawa K."/>
        </authorList>
    </citation>
    <scope>NUCLEOTIDE SEQUENCE</scope>
</reference>